<dbReference type="Proteomes" id="UP000029736">
    <property type="component" value="Unassembled WGS sequence"/>
</dbReference>
<feature type="signal peptide" evidence="1">
    <location>
        <begin position="1"/>
        <end position="25"/>
    </location>
</feature>
<name>A0A098S6U1_9BACT</name>
<gene>
    <name evidence="2" type="ORF">IX84_11780</name>
</gene>
<comment type="caution">
    <text evidence="2">The sequence shown here is derived from an EMBL/GenBank/DDBJ whole genome shotgun (WGS) entry which is preliminary data.</text>
</comment>
<organism evidence="2 3">
    <name type="scientific">Phaeodactylibacter xiamenensis</name>
    <dbReference type="NCBI Taxonomy" id="1524460"/>
    <lineage>
        <taxon>Bacteria</taxon>
        <taxon>Pseudomonadati</taxon>
        <taxon>Bacteroidota</taxon>
        <taxon>Saprospiria</taxon>
        <taxon>Saprospirales</taxon>
        <taxon>Haliscomenobacteraceae</taxon>
        <taxon>Phaeodactylibacter</taxon>
    </lineage>
</organism>
<dbReference type="OrthoDB" id="1492926at2"/>
<evidence type="ECO:0000313" key="3">
    <source>
        <dbReference type="Proteomes" id="UP000029736"/>
    </source>
</evidence>
<dbReference type="EMBL" id="JPOS01000029">
    <property type="protein sequence ID" value="KGE87811.1"/>
    <property type="molecule type" value="Genomic_DNA"/>
</dbReference>
<feature type="chain" id="PRO_5001947948" evidence="1">
    <location>
        <begin position="26"/>
        <end position="198"/>
    </location>
</feature>
<protein>
    <submittedName>
        <fullName evidence="2">Uncharacterized protein</fullName>
    </submittedName>
</protein>
<sequence length="198" mass="22228">MMKKIFSYLLLIGTLGFLLPQALQAQCEFAADTIDPFDSTRLIISKPMPIGLLIPSLYETVDGPKIIEEAEVAFSFMEGDVDNINSFFLTIATPEYDFQKIEAGRNVIIAFEDTSAVQLLNYPDRGVFSKETNMRIYQHTCIVPIDVLYRMAGYDILGIRIRYEGKKRTIMLNEAQQKALRQAVICASEAAGFSPLNP</sequence>
<accession>A0A098S6U1</accession>
<dbReference type="RefSeq" id="WP_044220314.1">
    <property type="nucleotide sequence ID" value="NZ_JBKAGJ010000061.1"/>
</dbReference>
<evidence type="ECO:0000256" key="1">
    <source>
        <dbReference type="SAM" id="SignalP"/>
    </source>
</evidence>
<proteinExistence type="predicted"/>
<dbReference type="AlphaFoldDB" id="A0A098S6U1"/>
<keyword evidence="3" id="KW-1185">Reference proteome</keyword>
<reference evidence="2 3" key="1">
    <citation type="journal article" date="2014" name="Int. J. Syst. Evol. Microbiol.">
        <title>Phaeodactylibacter xiamenensis gen. nov., sp. nov., a member of the family Saprospiraceae isolated from the marine alga Phaeodactylum tricornutum.</title>
        <authorList>
            <person name="Chen Z.Jr."/>
            <person name="Lei X."/>
            <person name="Lai Q."/>
            <person name="Li Y."/>
            <person name="Zhang B."/>
            <person name="Zhang J."/>
            <person name="Zhang H."/>
            <person name="Yang L."/>
            <person name="Zheng W."/>
            <person name="Tian Y."/>
            <person name="Yu Z."/>
            <person name="Xu H.Jr."/>
            <person name="Zheng T."/>
        </authorList>
    </citation>
    <scope>NUCLEOTIDE SEQUENCE [LARGE SCALE GENOMIC DNA]</scope>
    <source>
        <strain evidence="2 3">KD52</strain>
    </source>
</reference>
<evidence type="ECO:0000313" key="2">
    <source>
        <dbReference type="EMBL" id="KGE87811.1"/>
    </source>
</evidence>
<keyword evidence="1" id="KW-0732">Signal</keyword>